<comment type="caution">
    <text evidence="10">The sequence shown here is derived from an EMBL/GenBank/DDBJ whole genome shotgun (WGS) entry which is preliminary data.</text>
</comment>
<feature type="region of interest" description="Disordered" evidence="5">
    <location>
        <begin position="364"/>
        <end position="385"/>
    </location>
</feature>
<keyword evidence="4 6" id="KW-0472">Membrane</keyword>
<evidence type="ECO:0000256" key="7">
    <source>
        <dbReference type="SAM" id="SignalP"/>
    </source>
</evidence>
<name>A0A2A2L178_9BILA</name>
<keyword evidence="11" id="KW-1185">Reference proteome</keyword>
<dbReference type="Proteomes" id="UP000218231">
    <property type="component" value="Unassembled WGS sequence"/>
</dbReference>
<evidence type="ECO:0008006" key="12">
    <source>
        <dbReference type="Google" id="ProtNLM"/>
    </source>
</evidence>
<accession>A0A2A2L178</accession>
<evidence type="ECO:0000256" key="3">
    <source>
        <dbReference type="ARBA" id="ARBA00022989"/>
    </source>
</evidence>
<feature type="compositionally biased region" description="Basic and acidic residues" evidence="5">
    <location>
        <begin position="364"/>
        <end position="375"/>
    </location>
</feature>
<proteinExistence type="predicted"/>
<feature type="chain" id="PRO_5012313491" description="Neurotransmitter-gated ion-channel ligand-binding domain-containing protein" evidence="7">
    <location>
        <begin position="17"/>
        <end position="495"/>
    </location>
</feature>
<dbReference type="SUPFAM" id="SSF63712">
    <property type="entry name" value="Nicotinic receptor ligand binding domain-like"/>
    <property type="match status" value="1"/>
</dbReference>
<dbReference type="Pfam" id="PF02931">
    <property type="entry name" value="Neur_chan_LBD"/>
    <property type="match status" value="1"/>
</dbReference>
<protein>
    <recommendedName>
        <fullName evidence="12">Neurotransmitter-gated ion-channel ligand-binding domain-containing protein</fullName>
    </recommendedName>
</protein>
<comment type="subcellular location">
    <subcellularLocation>
        <location evidence="1">Membrane</location>
        <topology evidence="1">Multi-pass membrane protein</topology>
    </subcellularLocation>
</comment>
<dbReference type="AlphaFoldDB" id="A0A2A2L178"/>
<dbReference type="OrthoDB" id="5975154at2759"/>
<gene>
    <name evidence="10" type="ORF">WR25_07714</name>
</gene>
<evidence type="ECO:0000256" key="1">
    <source>
        <dbReference type="ARBA" id="ARBA00004141"/>
    </source>
</evidence>
<evidence type="ECO:0000256" key="2">
    <source>
        <dbReference type="ARBA" id="ARBA00022692"/>
    </source>
</evidence>
<organism evidence="10 11">
    <name type="scientific">Diploscapter pachys</name>
    <dbReference type="NCBI Taxonomy" id="2018661"/>
    <lineage>
        <taxon>Eukaryota</taxon>
        <taxon>Metazoa</taxon>
        <taxon>Ecdysozoa</taxon>
        <taxon>Nematoda</taxon>
        <taxon>Chromadorea</taxon>
        <taxon>Rhabditida</taxon>
        <taxon>Rhabditina</taxon>
        <taxon>Rhabditomorpha</taxon>
        <taxon>Rhabditoidea</taxon>
        <taxon>Rhabditidae</taxon>
        <taxon>Diploscapter</taxon>
    </lineage>
</organism>
<dbReference type="GO" id="GO:0016020">
    <property type="term" value="C:membrane"/>
    <property type="evidence" value="ECO:0007669"/>
    <property type="project" value="UniProtKB-SubCell"/>
</dbReference>
<dbReference type="InterPro" id="IPR018000">
    <property type="entry name" value="Neurotransmitter_ion_chnl_CS"/>
</dbReference>
<feature type="signal peptide" evidence="7">
    <location>
        <begin position="1"/>
        <end position="16"/>
    </location>
</feature>
<feature type="transmembrane region" description="Helical" evidence="6">
    <location>
        <begin position="221"/>
        <end position="242"/>
    </location>
</feature>
<dbReference type="InterPro" id="IPR006201">
    <property type="entry name" value="Neur_channel"/>
</dbReference>
<evidence type="ECO:0000256" key="5">
    <source>
        <dbReference type="SAM" id="MobiDB-lite"/>
    </source>
</evidence>
<dbReference type="Pfam" id="PF02932">
    <property type="entry name" value="Neur_chan_memb"/>
    <property type="match status" value="1"/>
</dbReference>
<dbReference type="FunFam" id="1.20.58.390:FF:000043">
    <property type="entry name" value="AcetylCholine Receptor"/>
    <property type="match status" value="1"/>
</dbReference>
<dbReference type="Gene3D" id="1.20.58.390">
    <property type="entry name" value="Neurotransmitter-gated ion-channel transmembrane domain"/>
    <property type="match status" value="2"/>
</dbReference>
<dbReference type="GO" id="GO:0004888">
    <property type="term" value="F:transmembrane signaling receptor activity"/>
    <property type="evidence" value="ECO:0007669"/>
    <property type="project" value="InterPro"/>
</dbReference>
<dbReference type="InterPro" id="IPR036734">
    <property type="entry name" value="Neur_chan_lig-bd_sf"/>
</dbReference>
<dbReference type="InterPro" id="IPR006029">
    <property type="entry name" value="Neurotrans-gated_channel_TM"/>
</dbReference>
<keyword evidence="3 6" id="KW-1133">Transmembrane helix</keyword>
<dbReference type="SUPFAM" id="SSF90112">
    <property type="entry name" value="Neurotransmitter-gated ion-channel transmembrane pore"/>
    <property type="match status" value="1"/>
</dbReference>
<dbReference type="FunFam" id="2.70.170.10:FF:000060">
    <property type="entry name" value="Nicotinic acetylcholine receptor subunit alpha4"/>
    <property type="match status" value="1"/>
</dbReference>
<keyword evidence="2 6" id="KW-0812">Transmembrane</keyword>
<dbReference type="EMBL" id="LIAE01007327">
    <property type="protein sequence ID" value="PAV80006.1"/>
    <property type="molecule type" value="Genomic_DNA"/>
</dbReference>
<evidence type="ECO:0000259" key="9">
    <source>
        <dbReference type="Pfam" id="PF02932"/>
    </source>
</evidence>
<dbReference type="STRING" id="2018661.A0A2A2L178"/>
<feature type="transmembrane region" description="Helical" evidence="6">
    <location>
        <begin position="190"/>
        <end position="209"/>
    </location>
</feature>
<evidence type="ECO:0000259" key="8">
    <source>
        <dbReference type="Pfam" id="PF02931"/>
    </source>
</evidence>
<dbReference type="InterPro" id="IPR036719">
    <property type="entry name" value="Neuro-gated_channel_TM_sf"/>
</dbReference>
<sequence>MILIILLAILSECILAKRGVWAGDQERRLYAKLEEGYNKLARPVKNDSEPVLVMLGLDYQQILDVSWIDNYLVSHAEKTDLHRILDLGSSGIRNGNITWIPPAIIRSSCSIDIELFPFDTQHCSMKFGSWTYSGFFTDLLNSTVSAGTYKPNGEWELLGLTSTRSIFYYDCCPEPYYDVTFTISIRRRTLYYGFNFVLPSMLISALALLSFTLPADCGEKLNLCVTIFMSLCVFMLMVAEAMPQTSDSLPLIEVYFSCIMFEVGASVVATVFALNLHHRCPESYVPMGPWTRKILLEILPAILGIERPELFDVQAHNYENLLDERRKKLRASQGEAVVPILKNFTNNYSTIIEHKNKAIHLDLTTNDKKVSPEKRPRPHQLPGDRSSYPIANSTLISLSPLNNTFSRIMAINGDASNKTPVGLNRITLDERQYHHIIDELKIISTRVRKEEAIHEVRADWIFAAKVIDRICLYTFTTFLVICTFLISYKAPHLFA</sequence>
<evidence type="ECO:0000256" key="4">
    <source>
        <dbReference type="ARBA" id="ARBA00023136"/>
    </source>
</evidence>
<feature type="domain" description="Neurotransmitter-gated ion-channel ligand-binding" evidence="8">
    <location>
        <begin position="93"/>
        <end position="189"/>
    </location>
</feature>
<dbReference type="InterPro" id="IPR006202">
    <property type="entry name" value="Neur_chan_lig-bd"/>
</dbReference>
<dbReference type="GO" id="GO:0005230">
    <property type="term" value="F:extracellular ligand-gated monoatomic ion channel activity"/>
    <property type="evidence" value="ECO:0007669"/>
    <property type="project" value="InterPro"/>
</dbReference>
<dbReference type="Gene3D" id="2.70.170.10">
    <property type="entry name" value="Neurotransmitter-gated ion-channel ligand-binding domain"/>
    <property type="match status" value="2"/>
</dbReference>
<evidence type="ECO:0000313" key="10">
    <source>
        <dbReference type="EMBL" id="PAV80006.1"/>
    </source>
</evidence>
<dbReference type="CDD" id="cd19051">
    <property type="entry name" value="LGIC_TM_cation"/>
    <property type="match status" value="1"/>
</dbReference>
<feature type="transmembrane region" description="Helical" evidence="6">
    <location>
        <begin position="470"/>
        <end position="488"/>
    </location>
</feature>
<dbReference type="InterPro" id="IPR038050">
    <property type="entry name" value="Neuro_actylchol_rec"/>
</dbReference>
<keyword evidence="7" id="KW-0732">Signal</keyword>
<feature type="transmembrane region" description="Helical" evidence="6">
    <location>
        <begin position="254"/>
        <end position="274"/>
    </location>
</feature>
<evidence type="ECO:0000256" key="6">
    <source>
        <dbReference type="SAM" id="Phobius"/>
    </source>
</evidence>
<dbReference type="PANTHER" id="PTHR18945">
    <property type="entry name" value="NEUROTRANSMITTER GATED ION CHANNEL"/>
    <property type="match status" value="1"/>
</dbReference>
<feature type="domain" description="Neurotransmitter-gated ion-channel transmembrane" evidence="9">
    <location>
        <begin position="197"/>
        <end position="486"/>
    </location>
</feature>
<dbReference type="PROSITE" id="PS00236">
    <property type="entry name" value="NEUROTR_ION_CHANNEL"/>
    <property type="match status" value="1"/>
</dbReference>
<evidence type="ECO:0000313" key="11">
    <source>
        <dbReference type="Proteomes" id="UP000218231"/>
    </source>
</evidence>
<reference evidence="10 11" key="1">
    <citation type="journal article" date="2017" name="Curr. Biol.">
        <title>Genome architecture and evolution of a unichromosomal asexual nematode.</title>
        <authorList>
            <person name="Fradin H."/>
            <person name="Zegar C."/>
            <person name="Gutwein M."/>
            <person name="Lucas J."/>
            <person name="Kovtun M."/>
            <person name="Corcoran D."/>
            <person name="Baugh L.R."/>
            <person name="Kiontke K."/>
            <person name="Gunsalus K."/>
            <person name="Fitch D.H."/>
            <person name="Piano F."/>
        </authorList>
    </citation>
    <scope>NUCLEOTIDE SEQUENCE [LARGE SCALE GENOMIC DNA]</scope>
    <source>
        <strain evidence="10">PF1309</strain>
    </source>
</reference>